<sequence length="48" mass="5929">MYPSVKPKFPEITSCMKRYNEQEMRRLYAKWQECLARPTRFFVKKKAL</sequence>
<reference evidence="1 2" key="1">
    <citation type="submission" date="2012-12" db="EMBL/GenBank/DDBJ databases">
        <title>Genome assembly of Fulvivirga imtechensis AK7.</title>
        <authorList>
            <person name="Nupur N."/>
            <person name="Khatri I."/>
            <person name="Kumar R."/>
            <person name="Subramanian S."/>
            <person name="Pinnaka A."/>
        </authorList>
    </citation>
    <scope>NUCLEOTIDE SEQUENCE [LARGE SCALE GENOMIC DNA]</scope>
    <source>
        <strain evidence="1 2">AK7</strain>
    </source>
</reference>
<keyword evidence="2" id="KW-1185">Reference proteome</keyword>
<dbReference type="STRING" id="1237149.C900_05910"/>
<evidence type="ECO:0000313" key="2">
    <source>
        <dbReference type="Proteomes" id="UP000011135"/>
    </source>
</evidence>
<comment type="caution">
    <text evidence="1">The sequence shown here is derived from an EMBL/GenBank/DDBJ whole genome shotgun (WGS) entry which is preliminary data.</text>
</comment>
<organism evidence="1 2">
    <name type="scientific">Fulvivirga imtechensis AK7</name>
    <dbReference type="NCBI Taxonomy" id="1237149"/>
    <lineage>
        <taxon>Bacteria</taxon>
        <taxon>Pseudomonadati</taxon>
        <taxon>Bacteroidota</taxon>
        <taxon>Cytophagia</taxon>
        <taxon>Cytophagales</taxon>
        <taxon>Fulvivirgaceae</taxon>
        <taxon>Fulvivirga</taxon>
    </lineage>
</organism>
<evidence type="ECO:0000313" key="1">
    <source>
        <dbReference type="EMBL" id="ELR68727.1"/>
    </source>
</evidence>
<dbReference type="Proteomes" id="UP000011135">
    <property type="component" value="Unassembled WGS sequence"/>
</dbReference>
<proteinExistence type="predicted"/>
<dbReference type="EMBL" id="AMZN01000095">
    <property type="protein sequence ID" value="ELR68727.1"/>
    <property type="molecule type" value="Genomic_DNA"/>
</dbReference>
<name>L8JMY0_9BACT</name>
<protein>
    <submittedName>
        <fullName evidence="1">Uncharacterized protein</fullName>
    </submittedName>
</protein>
<dbReference type="AlphaFoldDB" id="L8JMY0"/>
<gene>
    <name evidence="1" type="ORF">C900_05910</name>
</gene>
<accession>L8JMY0</accession>